<dbReference type="EMBL" id="AP012292">
    <property type="protein sequence ID" value="BAL83053.1"/>
    <property type="molecule type" value="Genomic_DNA"/>
</dbReference>
<reference evidence="1 2" key="1">
    <citation type="submission" date="2011-10" db="EMBL/GenBank/DDBJ databases">
        <title>Whole genome sequence of Selenomonas ruminantium subsp. lactilytica TAM6421.</title>
        <authorList>
            <person name="Oguchi A."/>
            <person name="Ankai A."/>
            <person name="Kaneko J."/>
            <person name="Yamada-Narita S."/>
            <person name="Fukui S."/>
            <person name="Takahashi M."/>
            <person name="Onodera T."/>
            <person name="Kojima S."/>
            <person name="Fushimi T."/>
            <person name="Abe N."/>
            <person name="Kamio Y."/>
            <person name="Yamazaki S."/>
            <person name="Fujita N."/>
        </authorList>
    </citation>
    <scope>NUCLEOTIDE SEQUENCE [LARGE SCALE GENOMIC DNA]</scope>
    <source>
        <strain evidence="2">NBRC 103574 / TAM6421</strain>
    </source>
</reference>
<protein>
    <submittedName>
        <fullName evidence="1">Uncharacterized protein</fullName>
    </submittedName>
</protein>
<dbReference type="AlphaFoldDB" id="I0GQL6"/>
<dbReference type="RefSeq" id="WP_014424490.1">
    <property type="nucleotide sequence ID" value="NC_017068.1"/>
</dbReference>
<proteinExistence type="predicted"/>
<accession>I0GQL6</accession>
<sequence length="88" mass="9800">MKIGYEFYNCNLMKSTGSMSALCSEEVYTDTKAGRNALLSHIMLELSSGGVEIESQDLDKVRKSILLDNPMSANELIKYGIILSRSIY</sequence>
<dbReference type="PATRIC" id="fig|927704.6.peg.1385"/>
<organism evidence="1 2">
    <name type="scientific">Selenomonas ruminantium subsp. lactilytica (strain NBRC 103574 / TAM6421)</name>
    <dbReference type="NCBI Taxonomy" id="927704"/>
    <lineage>
        <taxon>Bacteria</taxon>
        <taxon>Bacillati</taxon>
        <taxon>Bacillota</taxon>
        <taxon>Negativicutes</taxon>
        <taxon>Selenomonadales</taxon>
        <taxon>Selenomonadaceae</taxon>
        <taxon>Selenomonas</taxon>
    </lineage>
</organism>
<dbReference type="KEGG" id="sri:SELR_13450"/>
<dbReference type="Proteomes" id="UP000007887">
    <property type="component" value="Chromosome"/>
</dbReference>
<gene>
    <name evidence="1" type="ordered locus">SELR_13450</name>
</gene>
<evidence type="ECO:0000313" key="1">
    <source>
        <dbReference type="EMBL" id="BAL83053.1"/>
    </source>
</evidence>
<dbReference type="HOGENOM" id="CLU_2467257_0_0_9"/>
<dbReference type="OrthoDB" id="9934449at2"/>
<name>I0GQL6_SELRL</name>
<evidence type="ECO:0000313" key="2">
    <source>
        <dbReference type="Proteomes" id="UP000007887"/>
    </source>
</evidence>